<evidence type="ECO:0000313" key="8">
    <source>
        <dbReference type="EMBL" id="MDI9864941.1"/>
    </source>
</evidence>
<proteinExistence type="inferred from homology"/>
<comment type="cofactor">
    <cofactor evidence="1">
        <name>thiamine diphosphate</name>
        <dbReference type="ChEBI" id="CHEBI:58937"/>
    </cofactor>
</comment>
<dbReference type="NCBIfam" id="NF006914">
    <property type="entry name" value="PRK09404.1"/>
    <property type="match status" value="1"/>
</dbReference>
<evidence type="ECO:0000256" key="5">
    <source>
        <dbReference type="ARBA" id="ARBA00023002"/>
    </source>
</evidence>
<dbReference type="NCBIfam" id="TIGR00239">
    <property type="entry name" value="2oxo_dh_E1"/>
    <property type="match status" value="1"/>
</dbReference>
<keyword evidence="6" id="KW-0786">Thiamine pyrophosphate</keyword>
<dbReference type="InterPro" id="IPR011603">
    <property type="entry name" value="2oxoglutarate_DH_E1"/>
</dbReference>
<dbReference type="NCBIfam" id="NF008907">
    <property type="entry name" value="PRK12270.1"/>
    <property type="match status" value="1"/>
</dbReference>
<sequence>MDQFSYIANADTAVISDLYESYQQDPNSVDASWQNFFKGFDFYTSWSGEASSNGVGSASVDASMIQKEMSVISLIKAFRSRGHLLSKTNPVRERKDRRPRLDLKDYALSEADLDTVFQAGSFLGIGPASLRKIVESLYKIYAGSIGFEYSYIRESDVKEWLRNKIEKEALAFNPSIDEKKQILQKLNEAVVFENFLGTKYLGQKRFGLEGGESTIPALDAIINTAADLGVKEAMIGMAHRGRLNVLANIMHKSYAAIFDGFEGNIPDQIHGDGDVKYHLGYSSKHITPAGSEISLKLAPNPSHLEAVNPVVEGFCRASADAHYDGDYDKVLPILIHGDAAVAGQGIVYEVTQMAKLRGYETGGTIHFVINNQVGFTTDFEDARSAIYCTDVAKIIDAPVFHVNGDDPEAVVFVSKIAAEFRQQFNRDVFIDMVCYRRNGHNESDEPRFTQPTLYSNITNHPNPREIYTQKLITRGDIDAQLASQMDSEFKAELQARLDQVKQKIRPEYVPLKLDNKWAELRFAGTEDFEKSPKTGISKETIDKIAAALTKLPAGFHALKQIEKVLADRKAFFQNGQLNWATAEALAYGSLLLEGKMVRVSGQDVQRGTFSHRHAVLHDAETNESYTSLNFIEEGQEQIQIYNSLLSEYGVLGFEFGYSLANPEALVIWEAQFGDFSNGAQTMIDQFIASCESKWGTMNALVMQLPHGYEGQGPEHSNARPERYLQLAAEDNMVVANLTTPANIFHALRRQLAWEFRKPLIIMSPKSLFRHPKVVSPIEEFIDGSFQEIYGDTYADAKKVKKVLLCSGKVYFDLLEKQQKDNRTDVAIIRIEQLHPFPTSQVNAELAKYPKAKVYWVQEEPENMGYWSFVTREFGFKSFEGVIARKKSASPATGFLKVHNEEQAILVDRAFA</sequence>
<dbReference type="PANTHER" id="PTHR23152:SF4">
    <property type="entry name" value="2-OXOADIPATE DEHYDROGENASE COMPLEX COMPONENT E1"/>
    <property type="match status" value="1"/>
</dbReference>
<reference evidence="8 9" key="1">
    <citation type="submission" date="2023-05" db="EMBL/GenBank/DDBJ databases">
        <title>Novel species of genus Flectobacillus isolated from stream in China.</title>
        <authorList>
            <person name="Lu H."/>
        </authorList>
    </citation>
    <scope>NUCLEOTIDE SEQUENCE [LARGE SCALE GENOMIC DNA]</scope>
    <source>
        <strain evidence="8 9">DC10W</strain>
    </source>
</reference>
<evidence type="ECO:0000256" key="1">
    <source>
        <dbReference type="ARBA" id="ARBA00001964"/>
    </source>
</evidence>
<dbReference type="PIRSF" id="PIRSF000157">
    <property type="entry name" value="Oxoglu_dh_E1"/>
    <property type="match status" value="1"/>
</dbReference>
<dbReference type="Gene3D" id="3.40.50.11610">
    <property type="entry name" value="Multifunctional 2-oxoglutarate metabolism enzyme, C-terminal domain"/>
    <property type="match status" value="1"/>
</dbReference>
<dbReference type="RefSeq" id="WP_283370033.1">
    <property type="nucleotide sequence ID" value="NZ_JASHID010000007.1"/>
</dbReference>
<gene>
    <name evidence="8" type="ORF">QM480_11440</name>
</gene>
<dbReference type="Pfam" id="PF16078">
    <property type="entry name" value="2-oxogl_dehyd_N"/>
    <property type="match status" value="1"/>
</dbReference>
<evidence type="ECO:0000313" key="9">
    <source>
        <dbReference type="Proteomes" id="UP001236569"/>
    </source>
</evidence>
<dbReference type="GO" id="GO:0004591">
    <property type="term" value="F:oxoglutarate dehydrogenase (succinyl-transferring) activity"/>
    <property type="evidence" value="ECO:0007669"/>
    <property type="project" value="UniProtKB-EC"/>
</dbReference>
<dbReference type="SMART" id="SM00861">
    <property type="entry name" value="Transket_pyr"/>
    <property type="match status" value="1"/>
</dbReference>
<evidence type="ECO:0000256" key="3">
    <source>
        <dbReference type="ARBA" id="ARBA00006936"/>
    </source>
</evidence>
<keyword evidence="9" id="KW-1185">Reference proteome</keyword>
<dbReference type="Gene3D" id="3.40.50.12470">
    <property type="match status" value="1"/>
</dbReference>
<protein>
    <recommendedName>
        <fullName evidence="4">oxoglutarate dehydrogenase (succinyl-transferring)</fullName>
        <ecNumber evidence="4">1.2.4.2</ecNumber>
    </recommendedName>
</protein>
<dbReference type="Gene3D" id="1.10.287.1150">
    <property type="entry name" value="TPP helical domain"/>
    <property type="match status" value="1"/>
</dbReference>
<dbReference type="Gene3D" id="3.40.50.970">
    <property type="match status" value="1"/>
</dbReference>
<dbReference type="InterPro" id="IPR031717">
    <property type="entry name" value="ODO-1/KGD_C"/>
</dbReference>
<dbReference type="PANTHER" id="PTHR23152">
    <property type="entry name" value="2-OXOGLUTARATE DEHYDROGENASE"/>
    <property type="match status" value="1"/>
</dbReference>
<organism evidence="8 9">
    <name type="scientific">Flectobacillus longus</name>
    <dbReference type="NCBI Taxonomy" id="2984207"/>
    <lineage>
        <taxon>Bacteria</taxon>
        <taxon>Pseudomonadati</taxon>
        <taxon>Bacteroidota</taxon>
        <taxon>Cytophagia</taxon>
        <taxon>Cytophagales</taxon>
        <taxon>Flectobacillaceae</taxon>
        <taxon>Flectobacillus</taxon>
    </lineage>
</organism>
<dbReference type="Pfam" id="PF16870">
    <property type="entry name" value="OxoGdeHyase_C"/>
    <property type="match status" value="1"/>
</dbReference>
<comment type="function">
    <text evidence="2">E1 component of the 2-oxoglutarate dehydrogenase (OGDH) complex which catalyzes the decarboxylation of 2-oxoglutarate, the first step in the conversion of 2-oxoglutarate to succinyl-CoA and CO(2).</text>
</comment>
<feature type="domain" description="Transketolase-like pyrimidine-binding" evidence="7">
    <location>
        <begin position="577"/>
        <end position="770"/>
    </location>
</feature>
<dbReference type="InterPro" id="IPR032106">
    <property type="entry name" value="2-oxogl_dehyd_N"/>
</dbReference>
<accession>A0ABT6YP63</accession>
<comment type="similarity">
    <text evidence="3">Belongs to the alpha-ketoglutarate dehydrogenase family.</text>
</comment>
<dbReference type="InterPro" id="IPR001017">
    <property type="entry name" value="DH_E1"/>
</dbReference>
<dbReference type="SUPFAM" id="SSF52518">
    <property type="entry name" value="Thiamin diphosphate-binding fold (THDP-binding)"/>
    <property type="match status" value="2"/>
</dbReference>
<dbReference type="InterPro" id="IPR042179">
    <property type="entry name" value="KGD_C_sf"/>
</dbReference>
<dbReference type="InterPro" id="IPR005475">
    <property type="entry name" value="Transketolase-like_Pyr-bd"/>
</dbReference>
<dbReference type="Pfam" id="PF02779">
    <property type="entry name" value="Transket_pyr"/>
    <property type="match status" value="1"/>
</dbReference>
<comment type="caution">
    <text evidence="8">The sequence shown here is derived from an EMBL/GenBank/DDBJ whole genome shotgun (WGS) entry which is preliminary data.</text>
</comment>
<dbReference type="InterPro" id="IPR029061">
    <property type="entry name" value="THDP-binding"/>
</dbReference>
<dbReference type="Pfam" id="PF00676">
    <property type="entry name" value="E1_dh"/>
    <property type="match status" value="1"/>
</dbReference>
<evidence type="ECO:0000256" key="6">
    <source>
        <dbReference type="ARBA" id="ARBA00023052"/>
    </source>
</evidence>
<dbReference type="Proteomes" id="UP001236569">
    <property type="component" value="Unassembled WGS sequence"/>
</dbReference>
<evidence type="ECO:0000256" key="2">
    <source>
        <dbReference type="ARBA" id="ARBA00003906"/>
    </source>
</evidence>
<name>A0ABT6YP63_9BACT</name>
<evidence type="ECO:0000256" key="4">
    <source>
        <dbReference type="ARBA" id="ARBA00012280"/>
    </source>
</evidence>
<evidence type="ECO:0000259" key="7">
    <source>
        <dbReference type="SMART" id="SM00861"/>
    </source>
</evidence>
<dbReference type="CDD" id="cd02016">
    <property type="entry name" value="TPP_E1_OGDC_like"/>
    <property type="match status" value="1"/>
</dbReference>
<dbReference type="EMBL" id="JASHID010000007">
    <property type="protein sequence ID" value="MDI9864941.1"/>
    <property type="molecule type" value="Genomic_DNA"/>
</dbReference>
<dbReference type="EC" id="1.2.4.2" evidence="4"/>
<keyword evidence="5 8" id="KW-0560">Oxidoreductase</keyword>